<dbReference type="PANTHER" id="PTHR38537">
    <property type="entry name" value="JITTERBUG, ISOFORM N"/>
    <property type="match status" value="1"/>
</dbReference>
<dbReference type="PROSITE" id="PS50021">
    <property type="entry name" value="CH"/>
    <property type="match status" value="1"/>
</dbReference>
<evidence type="ECO:0000313" key="4">
    <source>
        <dbReference type="EMBL" id="CAH3032179.1"/>
    </source>
</evidence>
<evidence type="ECO:0000259" key="3">
    <source>
        <dbReference type="PROSITE" id="PS50021"/>
    </source>
</evidence>
<dbReference type="PANTHER" id="PTHR38537:SF8">
    <property type="entry name" value="FILAMIN-A"/>
    <property type="match status" value="1"/>
</dbReference>
<name>A0ABN8MMR2_9CNID</name>
<proteinExistence type="predicted"/>
<gene>
    <name evidence="4" type="ORF">PLOB_00000426</name>
</gene>
<feature type="domain" description="Calponin-homology (CH)" evidence="3">
    <location>
        <begin position="11"/>
        <end position="115"/>
    </location>
</feature>
<dbReference type="Gene3D" id="1.10.418.10">
    <property type="entry name" value="Calponin-like domain"/>
    <property type="match status" value="1"/>
</dbReference>
<dbReference type="InterPro" id="IPR001715">
    <property type="entry name" value="CH_dom"/>
</dbReference>
<organism evidence="4 5">
    <name type="scientific">Porites lobata</name>
    <dbReference type="NCBI Taxonomy" id="104759"/>
    <lineage>
        <taxon>Eukaryota</taxon>
        <taxon>Metazoa</taxon>
        <taxon>Cnidaria</taxon>
        <taxon>Anthozoa</taxon>
        <taxon>Hexacorallia</taxon>
        <taxon>Scleractinia</taxon>
        <taxon>Fungiina</taxon>
        <taxon>Poritidae</taxon>
        <taxon>Porites</taxon>
    </lineage>
</organism>
<sequence>MDDDDDNIKDITPKQALLAWCKVKIPRTFPTNNFNKDWNDGRAIACLVDAVAPGLFPECEKLDPSEALKNARQSMKTAEKWLGIPQVISPEDIMNPNVDALSVMTYVLYYLTAKLKPGANTDARKSDDPTAVDAKRKKIQQNTFTD</sequence>
<keyword evidence="1" id="KW-0677">Repeat</keyword>
<dbReference type="InterPro" id="IPR036872">
    <property type="entry name" value="CH_dom_sf"/>
</dbReference>
<evidence type="ECO:0000313" key="5">
    <source>
        <dbReference type="Proteomes" id="UP001159405"/>
    </source>
</evidence>
<evidence type="ECO:0000256" key="2">
    <source>
        <dbReference type="SAM" id="MobiDB-lite"/>
    </source>
</evidence>
<protein>
    <recommendedName>
        <fullName evidence="3">Calponin-homology (CH) domain-containing protein</fullName>
    </recommendedName>
</protein>
<dbReference type="Pfam" id="PF00307">
    <property type="entry name" value="CH"/>
    <property type="match status" value="1"/>
</dbReference>
<comment type="caution">
    <text evidence="4">The sequence shown here is derived from an EMBL/GenBank/DDBJ whole genome shotgun (WGS) entry which is preliminary data.</text>
</comment>
<reference evidence="4 5" key="1">
    <citation type="submission" date="2022-05" db="EMBL/GenBank/DDBJ databases">
        <authorList>
            <consortium name="Genoscope - CEA"/>
            <person name="William W."/>
        </authorList>
    </citation>
    <scope>NUCLEOTIDE SEQUENCE [LARGE SCALE GENOMIC DNA]</scope>
</reference>
<keyword evidence="5" id="KW-1185">Reference proteome</keyword>
<evidence type="ECO:0000256" key="1">
    <source>
        <dbReference type="ARBA" id="ARBA00022737"/>
    </source>
</evidence>
<accession>A0ABN8MMR2</accession>
<dbReference type="InterPro" id="IPR044801">
    <property type="entry name" value="Filamin"/>
</dbReference>
<feature type="region of interest" description="Disordered" evidence="2">
    <location>
        <begin position="119"/>
        <end position="146"/>
    </location>
</feature>
<dbReference type="Proteomes" id="UP001159405">
    <property type="component" value="Unassembled WGS sequence"/>
</dbReference>
<dbReference type="SMART" id="SM00033">
    <property type="entry name" value="CH"/>
    <property type="match status" value="1"/>
</dbReference>
<dbReference type="SUPFAM" id="SSF47576">
    <property type="entry name" value="Calponin-homology domain, CH-domain"/>
    <property type="match status" value="1"/>
</dbReference>
<dbReference type="EMBL" id="CALNXK010000001">
    <property type="protein sequence ID" value="CAH3032179.1"/>
    <property type="molecule type" value="Genomic_DNA"/>
</dbReference>